<name>A0ABW9FER3_9NOCA</name>
<proteinExistence type="predicted"/>
<evidence type="ECO:0000313" key="1">
    <source>
        <dbReference type="EMBL" id="MFM1724042.1"/>
    </source>
</evidence>
<protein>
    <recommendedName>
        <fullName evidence="3">MarR family transcriptional regulator</fullName>
    </recommendedName>
</protein>
<keyword evidence="2" id="KW-1185">Reference proteome</keyword>
<dbReference type="RefSeq" id="WP_420164602.1">
    <property type="nucleotide sequence ID" value="NZ_JBDLNV010000004.1"/>
</dbReference>
<dbReference type="Proteomes" id="UP001629745">
    <property type="component" value="Unassembled WGS sequence"/>
</dbReference>
<reference evidence="1 2" key="1">
    <citation type="submission" date="2023-11" db="EMBL/GenBank/DDBJ databases">
        <authorList>
            <person name="Val-Calvo J."/>
            <person name="Scortti M."/>
            <person name="Vazquez-Boland J."/>
        </authorList>
    </citation>
    <scope>NUCLEOTIDE SEQUENCE [LARGE SCALE GENOMIC DNA]</scope>
    <source>
        <strain evidence="1 2">PAM 2766</strain>
    </source>
</reference>
<organism evidence="1 2">
    <name type="scientific">Rhodococcus parequi</name>
    <dbReference type="NCBI Taxonomy" id="3137122"/>
    <lineage>
        <taxon>Bacteria</taxon>
        <taxon>Bacillati</taxon>
        <taxon>Actinomycetota</taxon>
        <taxon>Actinomycetes</taxon>
        <taxon>Mycobacteriales</taxon>
        <taxon>Nocardiaceae</taxon>
        <taxon>Rhodococcus</taxon>
    </lineage>
</organism>
<sequence length="62" mass="7091">MSNTYDFVEVLAREAGMTRKQVLKGLEELEAHNLITPLTPDRDWSVGVWMNTHQRFSGVSLD</sequence>
<evidence type="ECO:0008006" key="3">
    <source>
        <dbReference type="Google" id="ProtNLM"/>
    </source>
</evidence>
<evidence type="ECO:0000313" key="2">
    <source>
        <dbReference type="Proteomes" id="UP001629745"/>
    </source>
</evidence>
<accession>A0ABW9FER3</accession>
<gene>
    <name evidence="1" type="ORF">ABEU20_002618</name>
</gene>
<dbReference type="EMBL" id="JBDLNV010000004">
    <property type="protein sequence ID" value="MFM1724042.1"/>
    <property type="molecule type" value="Genomic_DNA"/>
</dbReference>
<comment type="caution">
    <text evidence="1">The sequence shown here is derived from an EMBL/GenBank/DDBJ whole genome shotgun (WGS) entry which is preliminary data.</text>
</comment>